<accession>A0A1J7C2C6</accession>
<sequence>MKQQKTVAFARYDKDGLFKAYKVQILLNKLPQKAQTYLKKNYSAKSYRQFFSVVNDLNVNTYEANVIKDAKFYSLNFDKNGEFFKRVQIR</sequence>
<evidence type="ECO:0000313" key="1">
    <source>
        <dbReference type="EMBL" id="OIV39873.1"/>
    </source>
</evidence>
<organism evidence="1 2">
    <name type="scientific">Flavobacterium johnsoniae</name>
    <name type="common">Cytophaga johnsonae</name>
    <dbReference type="NCBI Taxonomy" id="986"/>
    <lineage>
        <taxon>Bacteria</taxon>
        <taxon>Pseudomonadati</taxon>
        <taxon>Bacteroidota</taxon>
        <taxon>Flavobacteriia</taxon>
        <taxon>Flavobacteriales</taxon>
        <taxon>Flavobacteriaceae</taxon>
        <taxon>Flavobacterium</taxon>
    </lineage>
</organism>
<dbReference type="AlphaFoldDB" id="A0A1J7C2C6"/>
<evidence type="ECO:0000313" key="2">
    <source>
        <dbReference type="Proteomes" id="UP000182826"/>
    </source>
</evidence>
<proteinExistence type="predicted"/>
<comment type="caution">
    <text evidence="1">The sequence shown here is derived from an EMBL/GenBank/DDBJ whole genome shotgun (WGS) entry which is preliminary data.</text>
</comment>
<dbReference type="Proteomes" id="UP000182826">
    <property type="component" value="Unassembled WGS sequence"/>
</dbReference>
<reference evidence="1 2" key="1">
    <citation type="submission" date="2016-10" db="EMBL/GenBank/DDBJ databases">
        <title>Draft Genome Sequence of Rhizobacteria Flavobacterium johnsoniae CI04.</title>
        <authorList>
            <person name="Bravo J.I."/>
            <person name="Lozano G.L."/>
            <person name="Handelsman J."/>
        </authorList>
    </citation>
    <scope>NUCLEOTIDE SEQUENCE [LARGE SCALE GENOMIC DNA]</scope>
    <source>
        <strain evidence="1 2">CI04</strain>
    </source>
</reference>
<protein>
    <submittedName>
        <fullName evidence="1">Uncharacterized protein</fullName>
    </submittedName>
</protein>
<name>A0A1J7C2C6_FLAJO</name>
<keyword evidence="2" id="KW-1185">Reference proteome</keyword>
<gene>
    <name evidence="1" type="ORF">BKM63_20930</name>
</gene>
<dbReference type="OrthoDB" id="1138938at2"/>
<dbReference type="SUPFAM" id="SSF160574">
    <property type="entry name" value="BT0923-like"/>
    <property type="match status" value="1"/>
</dbReference>
<dbReference type="EMBL" id="MLFK01000011">
    <property type="protein sequence ID" value="OIV39873.1"/>
    <property type="molecule type" value="Genomic_DNA"/>
</dbReference>
<dbReference type="RefSeq" id="WP_071638547.1">
    <property type="nucleotide sequence ID" value="NZ_MLFK01000011.1"/>
</dbReference>
<dbReference type="Gene3D" id="3.40.1420.30">
    <property type="match status" value="1"/>
</dbReference>